<protein>
    <submittedName>
        <fullName evidence="1">Putative ovule protein</fullName>
    </submittedName>
</protein>
<reference evidence="1" key="1">
    <citation type="submission" date="2015-12" db="EMBL/GenBank/DDBJ databases">
        <title>Gene expression during late stages of embryo sac development: a critical building block for successful pollen-pistil interactions.</title>
        <authorList>
            <person name="Liu Y."/>
            <person name="Joly V."/>
            <person name="Sabar M."/>
            <person name="Matton D.P."/>
        </authorList>
    </citation>
    <scope>NUCLEOTIDE SEQUENCE</scope>
</reference>
<dbReference type="AlphaFoldDB" id="A0A0V0GNK8"/>
<dbReference type="EMBL" id="GEDG01034376">
    <property type="protein sequence ID" value="JAP09765.1"/>
    <property type="molecule type" value="Transcribed_RNA"/>
</dbReference>
<proteinExistence type="predicted"/>
<sequence>MDPRYLKFPLLVLNRICESFHTSTSSSSATSLKLHAKYFVLVLLNLKTLFCKICLKTFSFSLTPPCVLLFYTMSSANGKNHNTFH</sequence>
<name>A0A0V0GNK8_SOLCH</name>
<accession>A0A0V0GNK8</accession>
<organism evidence="1">
    <name type="scientific">Solanum chacoense</name>
    <name type="common">Chaco potato</name>
    <dbReference type="NCBI Taxonomy" id="4108"/>
    <lineage>
        <taxon>Eukaryota</taxon>
        <taxon>Viridiplantae</taxon>
        <taxon>Streptophyta</taxon>
        <taxon>Embryophyta</taxon>
        <taxon>Tracheophyta</taxon>
        <taxon>Spermatophyta</taxon>
        <taxon>Magnoliopsida</taxon>
        <taxon>eudicotyledons</taxon>
        <taxon>Gunneridae</taxon>
        <taxon>Pentapetalae</taxon>
        <taxon>asterids</taxon>
        <taxon>lamiids</taxon>
        <taxon>Solanales</taxon>
        <taxon>Solanaceae</taxon>
        <taxon>Solanoideae</taxon>
        <taxon>Solaneae</taxon>
        <taxon>Solanum</taxon>
    </lineage>
</organism>
<evidence type="ECO:0000313" key="1">
    <source>
        <dbReference type="EMBL" id="JAP09765.1"/>
    </source>
</evidence>